<dbReference type="InterPro" id="IPR046346">
    <property type="entry name" value="Aminoacid_DH-like_N_sf"/>
</dbReference>
<dbReference type="CDD" id="cd01080">
    <property type="entry name" value="NAD_bind_m-THF_DH_Cyclohyd"/>
    <property type="match status" value="1"/>
</dbReference>
<evidence type="ECO:0000256" key="1">
    <source>
        <dbReference type="ARBA" id="ARBA00004777"/>
    </source>
</evidence>
<dbReference type="SUPFAM" id="SSF51735">
    <property type="entry name" value="NAD(P)-binding Rossmann-fold domains"/>
    <property type="match status" value="1"/>
</dbReference>
<evidence type="ECO:0000256" key="3">
    <source>
        <dbReference type="ARBA" id="ARBA00022563"/>
    </source>
</evidence>
<dbReference type="SUPFAM" id="SSF53223">
    <property type="entry name" value="Aminoacid dehydrogenase-like, N-terminal domain"/>
    <property type="match status" value="1"/>
</dbReference>
<comment type="subunit">
    <text evidence="2 11">Homodimer.</text>
</comment>
<keyword evidence="10 11" id="KW-0511">Multifunctional enzyme</keyword>
<comment type="pathway">
    <text evidence="1 11">One-carbon metabolism; tetrahydrofolate interconversion.</text>
</comment>
<dbReference type="PROSITE" id="PS00767">
    <property type="entry name" value="THF_DHG_CYH_2"/>
    <property type="match status" value="1"/>
</dbReference>
<protein>
    <recommendedName>
        <fullName evidence="11">Bifunctional protein FolD</fullName>
    </recommendedName>
    <domain>
        <recommendedName>
            <fullName evidence="11">Methylenetetrahydrofolate dehydrogenase</fullName>
            <ecNumber evidence="11">1.5.1.5</ecNumber>
        </recommendedName>
    </domain>
    <domain>
        <recommendedName>
            <fullName evidence="11">Methenyltetrahydrofolate cyclohydrolase</fullName>
            <ecNumber evidence="11">3.5.4.9</ecNumber>
        </recommendedName>
    </domain>
</protein>
<dbReference type="PANTHER" id="PTHR48099:SF5">
    <property type="entry name" value="C-1-TETRAHYDROFOLATE SYNTHASE, CYTOPLASMIC"/>
    <property type="match status" value="1"/>
</dbReference>
<keyword evidence="5 11" id="KW-0378">Hydrolase</keyword>
<evidence type="ECO:0000256" key="6">
    <source>
        <dbReference type="ARBA" id="ARBA00022857"/>
    </source>
</evidence>
<dbReference type="AlphaFoldDB" id="A0A1F7TLH7"/>
<evidence type="ECO:0000256" key="10">
    <source>
        <dbReference type="ARBA" id="ARBA00023268"/>
    </source>
</evidence>
<dbReference type="InterPro" id="IPR020867">
    <property type="entry name" value="THF_DH/CycHdrlase_CS"/>
</dbReference>
<feature type="binding site" evidence="11">
    <location>
        <position position="220"/>
    </location>
    <ligand>
        <name>NADP(+)</name>
        <dbReference type="ChEBI" id="CHEBI:58349"/>
    </ligand>
</feature>
<dbReference type="GO" id="GO:0004488">
    <property type="term" value="F:methylenetetrahydrofolate dehydrogenase (NADP+) activity"/>
    <property type="evidence" value="ECO:0007669"/>
    <property type="project" value="UniProtKB-UniRule"/>
</dbReference>
<dbReference type="InterPro" id="IPR020630">
    <property type="entry name" value="THF_DH/CycHdrlase_cat_dom"/>
</dbReference>
<evidence type="ECO:0000256" key="4">
    <source>
        <dbReference type="ARBA" id="ARBA00022755"/>
    </source>
</evidence>
<dbReference type="InterPro" id="IPR000672">
    <property type="entry name" value="THF_DH/CycHdrlase"/>
</dbReference>
<name>A0A1F7TLH7_9BACT</name>
<dbReference type="STRING" id="1802385.A2856_01730"/>
<dbReference type="EC" id="3.5.4.9" evidence="11"/>
<dbReference type="EC" id="1.5.1.5" evidence="11"/>
<feature type="domain" description="Tetrahydrofolate dehydrogenase/cyclohydrolase catalytic" evidence="12">
    <location>
        <begin position="5"/>
        <end position="115"/>
    </location>
</feature>
<dbReference type="InterPro" id="IPR036291">
    <property type="entry name" value="NAD(P)-bd_dom_sf"/>
</dbReference>
<accession>A0A1F7TLH7</accession>
<comment type="similarity">
    <text evidence="11">Belongs to the tetrahydrofolate dehydrogenase/cyclohydrolase family.</text>
</comment>
<dbReference type="UniPathway" id="UPA00193"/>
<keyword evidence="6 11" id="KW-0521">NADP</keyword>
<evidence type="ECO:0000256" key="5">
    <source>
        <dbReference type="ARBA" id="ARBA00022801"/>
    </source>
</evidence>
<dbReference type="Pfam" id="PF00763">
    <property type="entry name" value="THF_DHG_CYH"/>
    <property type="match status" value="1"/>
</dbReference>
<proteinExistence type="inferred from homology"/>
<organism evidence="14 15">
    <name type="scientific">Candidatus Uhrbacteria bacterium RIFCSPHIGHO2_01_FULL_63_20</name>
    <dbReference type="NCBI Taxonomy" id="1802385"/>
    <lineage>
        <taxon>Bacteria</taxon>
        <taxon>Candidatus Uhriibacteriota</taxon>
    </lineage>
</organism>
<dbReference type="EMBL" id="MGDT01000007">
    <property type="protein sequence ID" value="OGL66394.1"/>
    <property type="molecule type" value="Genomic_DNA"/>
</dbReference>
<evidence type="ECO:0000256" key="2">
    <source>
        <dbReference type="ARBA" id="ARBA00011738"/>
    </source>
</evidence>
<dbReference type="GO" id="GO:0004477">
    <property type="term" value="F:methenyltetrahydrofolate cyclohydrolase activity"/>
    <property type="evidence" value="ECO:0007669"/>
    <property type="project" value="UniProtKB-UniRule"/>
</dbReference>
<reference evidence="14 15" key="1">
    <citation type="journal article" date="2016" name="Nat. Commun.">
        <title>Thousands of microbial genomes shed light on interconnected biogeochemical processes in an aquifer system.</title>
        <authorList>
            <person name="Anantharaman K."/>
            <person name="Brown C.T."/>
            <person name="Hug L.A."/>
            <person name="Sharon I."/>
            <person name="Castelle C.J."/>
            <person name="Probst A.J."/>
            <person name="Thomas B.C."/>
            <person name="Singh A."/>
            <person name="Wilkins M.J."/>
            <person name="Karaoz U."/>
            <person name="Brodie E.L."/>
            <person name="Williams K.H."/>
            <person name="Hubbard S.S."/>
            <person name="Banfield J.F."/>
        </authorList>
    </citation>
    <scope>NUCLEOTIDE SEQUENCE [LARGE SCALE GENOMIC DNA]</scope>
</reference>
<comment type="caution">
    <text evidence="11">Lacks conserved residue(s) required for the propagation of feature annotation.</text>
</comment>
<evidence type="ECO:0000256" key="7">
    <source>
        <dbReference type="ARBA" id="ARBA00023002"/>
    </source>
</evidence>
<keyword evidence="11" id="KW-0028">Amino-acid biosynthesis</keyword>
<evidence type="ECO:0000259" key="13">
    <source>
        <dbReference type="Pfam" id="PF02882"/>
    </source>
</evidence>
<gene>
    <name evidence="11" type="primary">folD</name>
    <name evidence="14" type="ORF">A2856_01730</name>
</gene>
<evidence type="ECO:0000256" key="9">
    <source>
        <dbReference type="ARBA" id="ARBA00023167"/>
    </source>
</evidence>
<evidence type="ECO:0000313" key="15">
    <source>
        <dbReference type="Proteomes" id="UP000177885"/>
    </source>
</evidence>
<keyword evidence="4 11" id="KW-0658">Purine biosynthesis</keyword>
<keyword evidence="8 11" id="KW-0368">Histidine biosynthesis</keyword>
<sequence length="269" mass="28334">MAVILDGKAVAARIRAKMKERVAAMPETPHLAVLLVGEDPASHTYVRLKEQACHEVAIPFERYEYPSDVSTGELVDRVRQLNARPEVVGILVQLPLPAQDADTVVAAIDPKKDVDGFHRANVEALKAGKPALAPAVALGVMKLIEETKQPLAGRKAVIVSGEVFAEPLIALLAERGVTATAEPDPRTTKNADVLIVAVGRPNLITGDMVKPGAVVIDVGTTKIDGKIVGDVDRPSVEPVAAFLTPVPGGVGPMTVAMLLNNVVKAALSR</sequence>
<dbReference type="PANTHER" id="PTHR48099">
    <property type="entry name" value="C-1-TETRAHYDROFOLATE SYNTHASE, CYTOPLASMIC-RELATED"/>
    <property type="match status" value="1"/>
</dbReference>
<dbReference type="GO" id="GO:0000105">
    <property type="term" value="P:L-histidine biosynthetic process"/>
    <property type="evidence" value="ECO:0007669"/>
    <property type="project" value="UniProtKB-KW"/>
</dbReference>
<dbReference type="HAMAP" id="MF_01576">
    <property type="entry name" value="THF_DHG_CYH"/>
    <property type="match status" value="1"/>
</dbReference>
<keyword evidence="9 11" id="KW-0486">Methionine biosynthesis</keyword>
<evidence type="ECO:0000313" key="14">
    <source>
        <dbReference type="EMBL" id="OGL66394.1"/>
    </source>
</evidence>
<dbReference type="GO" id="GO:0006164">
    <property type="term" value="P:purine nucleotide biosynthetic process"/>
    <property type="evidence" value="ECO:0007669"/>
    <property type="project" value="UniProtKB-KW"/>
</dbReference>
<evidence type="ECO:0000256" key="8">
    <source>
        <dbReference type="ARBA" id="ARBA00023102"/>
    </source>
</evidence>
<dbReference type="GO" id="GO:0035999">
    <property type="term" value="P:tetrahydrofolate interconversion"/>
    <property type="evidence" value="ECO:0007669"/>
    <property type="project" value="UniProtKB-UniRule"/>
</dbReference>
<comment type="catalytic activity">
    <reaction evidence="11">
        <text>(6R)-5,10-methenyltetrahydrofolate + H2O = (6R)-10-formyltetrahydrofolate + H(+)</text>
        <dbReference type="Rhea" id="RHEA:23700"/>
        <dbReference type="ChEBI" id="CHEBI:15377"/>
        <dbReference type="ChEBI" id="CHEBI:15378"/>
        <dbReference type="ChEBI" id="CHEBI:57455"/>
        <dbReference type="ChEBI" id="CHEBI:195366"/>
        <dbReference type="EC" id="3.5.4.9"/>
    </reaction>
</comment>
<comment type="function">
    <text evidence="11">Catalyzes the oxidation of 5,10-methylenetetrahydrofolate to 5,10-methenyltetrahydrofolate and then the hydrolysis of 5,10-methenyltetrahydrofolate to 10-formyltetrahydrofolate.</text>
</comment>
<comment type="catalytic activity">
    <reaction evidence="11">
        <text>(6R)-5,10-methylene-5,6,7,8-tetrahydrofolate + NADP(+) = (6R)-5,10-methenyltetrahydrofolate + NADPH</text>
        <dbReference type="Rhea" id="RHEA:22812"/>
        <dbReference type="ChEBI" id="CHEBI:15636"/>
        <dbReference type="ChEBI" id="CHEBI:57455"/>
        <dbReference type="ChEBI" id="CHEBI:57783"/>
        <dbReference type="ChEBI" id="CHEBI:58349"/>
        <dbReference type="EC" id="1.5.1.5"/>
    </reaction>
</comment>
<dbReference type="Gene3D" id="3.40.50.720">
    <property type="entry name" value="NAD(P)-binding Rossmann-like Domain"/>
    <property type="match status" value="1"/>
</dbReference>
<dbReference type="GO" id="GO:0005829">
    <property type="term" value="C:cytosol"/>
    <property type="evidence" value="ECO:0007669"/>
    <property type="project" value="TreeGrafter"/>
</dbReference>
<dbReference type="Proteomes" id="UP000177885">
    <property type="component" value="Unassembled WGS sequence"/>
</dbReference>
<comment type="caution">
    <text evidence="14">The sequence shown here is derived from an EMBL/GenBank/DDBJ whole genome shotgun (WGS) entry which is preliminary data.</text>
</comment>
<evidence type="ECO:0000256" key="11">
    <source>
        <dbReference type="HAMAP-Rule" id="MF_01576"/>
    </source>
</evidence>
<dbReference type="Gene3D" id="3.40.50.10860">
    <property type="entry name" value="Leucine Dehydrogenase, chain A, domain 1"/>
    <property type="match status" value="1"/>
</dbReference>
<dbReference type="PRINTS" id="PR00085">
    <property type="entry name" value="THFDHDRGNASE"/>
</dbReference>
<dbReference type="InterPro" id="IPR020631">
    <property type="entry name" value="THF_DH/CycHdrlase_NAD-bd_dom"/>
</dbReference>
<feature type="domain" description="Tetrahydrofolate dehydrogenase/cyclohydrolase NAD(P)-binding" evidence="13">
    <location>
        <begin position="134"/>
        <end position="267"/>
    </location>
</feature>
<evidence type="ECO:0000259" key="12">
    <source>
        <dbReference type="Pfam" id="PF00763"/>
    </source>
</evidence>
<keyword evidence="3 11" id="KW-0554">One-carbon metabolism</keyword>
<dbReference type="FunFam" id="3.40.50.10860:FF:000005">
    <property type="entry name" value="C-1-tetrahydrofolate synthase, cytoplasmic, putative"/>
    <property type="match status" value="1"/>
</dbReference>
<dbReference type="GO" id="GO:0009086">
    <property type="term" value="P:methionine biosynthetic process"/>
    <property type="evidence" value="ECO:0007669"/>
    <property type="project" value="UniProtKB-KW"/>
</dbReference>
<dbReference type="Pfam" id="PF02882">
    <property type="entry name" value="THF_DHG_CYH_C"/>
    <property type="match status" value="1"/>
</dbReference>
<keyword evidence="7 11" id="KW-0560">Oxidoreductase</keyword>